<keyword evidence="1" id="KW-0396">Initiation factor</keyword>
<dbReference type="EMBL" id="CM051405">
    <property type="protein sequence ID" value="KAJ4704607.1"/>
    <property type="molecule type" value="Genomic_DNA"/>
</dbReference>
<sequence>MREDIGEEIINFLLPPTQVIGPDKNGIRQVIEHEFNEQGRMVKIRTTSRIRKFETQTKKQFLERRTWPKFGDAVNENVGAMLTVVSTEKIFLERPNAQGRETKAGQTGEGSLGQAAGNERVLLMVCRTCGKKGDHWTARCPYKDLITTEGGVFNLNDRTVSDAGENHVGSSSEIGNSSRYIPPSQRAGADQEIGNSNGASDLRYRNDENKVKVSNLSEDAGKEDLRELFSAFGQINSVYVASDRNGLNRGFGFVNFVRREDAQRAIDKLNGYGYDHLILAVQWAPPR</sequence>
<dbReference type="Proteomes" id="UP001164539">
    <property type="component" value="Chromosome 12"/>
</dbReference>
<keyword evidence="1" id="KW-0648">Protein biosynthesis</keyword>
<proteinExistence type="predicted"/>
<evidence type="ECO:0000313" key="2">
    <source>
        <dbReference type="Proteomes" id="UP001164539"/>
    </source>
</evidence>
<accession>A0ACC1X135</accession>
<organism evidence="1 2">
    <name type="scientific">Melia azedarach</name>
    <name type="common">Chinaberry tree</name>
    <dbReference type="NCBI Taxonomy" id="155640"/>
    <lineage>
        <taxon>Eukaryota</taxon>
        <taxon>Viridiplantae</taxon>
        <taxon>Streptophyta</taxon>
        <taxon>Embryophyta</taxon>
        <taxon>Tracheophyta</taxon>
        <taxon>Spermatophyta</taxon>
        <taxon>Magnoliopsida</taxon>
        <taxon>eudicotyledons</taxon>
        <taxon>Gunneridae</taxon>
        <taxon>Pentapetalae</taxon>
        <taxon>rosids</taxon>
        <taxon>malvids</taxon>
        <taxon>Sapindales</taxon>
        <taxon>Meliaceae</taxon>
        <taxon>Melia</taxon>
    </lineage>
</organism>
<keyword evidence="2" id="KW-1185">Reference proteome</keyword>
<evidence type="ECO:0000313" key="1">
    <source>
        <dbReference type="EMBL" id="KAJ4704607.1"/>
    </source>
</evidence>
<name>A0ACC1X135_MELAZ</name>
<protein>
    <submittedName>
        <fullName evidence="1">Eukaryotic translation initiation factor 3 subunit G</fullName>
    </submittedName>
</protein>
<gene>
    <name evidence="1" type="ORF">OWV82_021492</name>
</gene>
<reference evidence="1 2" key="1">
    <citation type="journal article" date="2023" name="Science">
        <title>Complex scaffold remodeling in plant triterpene biosynthesis.</title>
        <authorList>
            <person name="De La Pena R."/>
            <person name="Hodgson H."/>
            <person name="Liu J.C."/>
            <person name="Stephenson M.J."/>
            <person name="Martin A.C."/>
            <person name="Owen C."/>
            <person name="Harkess A."/>
            <person name="Leebens-Mack J."/>
            <person name="Jimenez L.E."/>
            <person name="Osbourn A."/>
            <person name="Sattely E.S."/>
        </authorList>
    </citation>
    <scope>NUCLEOTIDE SEQUENCE [LARGE SCALE GENOMIC DNA]</scope>
    <source>
        <strain evidence="2">cv. JPN11</strain>
        <tissue evidence="1">Leaf</tissue>
    </source>
</reference>
<comment type="caution">
    <text evidence="1">The sequence shown here is derived from an EMBL/GenBank/DDBJ whole genome shotgun (WGS) entry which is preliminary data.</text>
</comment>